<dbReference type="InterPro" id="IPR008979">
    <property type="entry name" value="Galactose-bd-like_sf"/>
</dbReference>
<dbReference type="Pfam" id="PF22666">
    <property type="entry name" value="Glyco_hydro_2_N2"/>
    <property type="match status" value="1"/>
</dbReference>
<keyword evidence="11" id="KW-1185">Reference proteome</keyword>
<feature type="domain" description="Beta-mannosidase-like galactose-binding" evidence="9">
    <location>
        <begin position="16"/>
        <end position="177"/>
    </location>
</feature>
<evidence type="ECO:0000313" key="10">
    <source>
        <dbReference type="EMBL" id="KAK8882058.1"/>
    </source>
</evidence>
<name>A0ABR2JTV5_9EUKA</name>
<organism evidence="10 11">
    <name type="scientific">Tritrichomonas musculus</name>
    <dbReference type="NCBI Taxonomy" id="1915356"/>
    <lineage>
        <taxon>Eukaryota</taxon>
        <taxon>Metamonada</taxon>
        <taxon>Parabasalia</taxon>
        <taxon>Tritrichomonadida</taxon>
        <taxon>Tritrichomonadidae</taxon>
        <taxon>Tritrichomonas</taxon>
    </lineage>
</organism>
<keyword evidence="4" id="KW-0378">Hydrolase</keyword>
<dbReference type="SUPFAM" id="SSF51445">
    <property type="entry name" value="(Trans)glycosidases"/>
    <property type="match status" value="1"/>
</dbReference>
<evidence type="ECO:0000256" key="4">
    <source>
        <dbReference type="ARBA" id="ARBA00022801"/>
    </source>
</evidence>
<comment type="caution">
    <text evidence="10">The sequence shown here is derived from an EMBL/GenBank/DDBJ whole genome shotgun (WGS) entry which is preliminary data.</text>
</comment>
<feature type="domain" description="Mannosidase Ig/CBM-like" evidence="8">
    <location>
        <begin position="664"/>
        <end position="750"/>
    </location>
</feature>
<comment type="catalytic activity">
    <reaction evidence="1">
        <text>Hydrolysis of terminal, non-reducing beta-D-mannose residues in beta-D-mannosides.</text>
        <dbReference type="EC" id="3.2.1.25"/>
    </reaction>
</comment>
<dbReference type="Gene3D" id="2.60.40.10">
    <property type="entry name" value="Immunoglobulins"/>
    <property type="match status" value="3"/>
</dbReference>
<dbReference type="InterPro" id="IPR041447">
    <property type="entry name" value="Mannosidase_ig"/>
</dbReference>
<gene>
    <name evidence="10" type="ORF">M9Y10_044698</name>
</gene>
<evidence type="ECO:0000256" key="1">
    <source>
        <dbReference type="ARBA" id="ARBA00000829"/>
    </source>
</evidence>
<evidence type="ECO:0000259" key="7">
    <source>
        <dbReference type="Pfam" id="PF17753"/>
    </source>
</evidence>
<comment type="pathway">
    <text evidence="2">Glycan metabolism; N-glycan degradation.</text>
</comment>
<dbReference type="InterPro" id="IPR050887">
    <property type="entry name" value="Beta-mannosidase_GH2"/>
</dbReference>
<dbReference type="SUPFAM" id="SSF49303">
    <property type="entry name" value="beta-Galactosidase/glucuronidase domain"/>
    <property type="match status" value="3"/>
</dbReference>
<dbReference type="InterPro" id="IPR036156">
    <property type="entry name" value="Beta-gal/glucu_dom_sf"/>
</dbReference>
<dbReference type="InterPro" id="IPR054593">
    <property type="entry name" value="Beta-mannosidase-like_N2"/>
</dbReference>
<dbReference type="InterPro" id="IPR041625">
    <property type="entry name" value="Beta-mannosidase_Ig"/>
</dbReference>
<dbReference type="EMBL" id="JAPFFF010000009">
    <property type="protein sequence ID" value="KAK8882058.1"/>
    <property type="molecule type" value="Genomic_DNA"/>
</dbReference>
<sequence>MSLDGVWKLSCLARDIKEVPINIPGDIHYALQEAKIIPDPFYATNEELIQWVSEVEWAIEHDYEVQNLSNYFSHVLVLELVDCFTTVYINDQEAFNTTSTFKFYRNDIHKFLKEGKNTIKVVFHNARKEAAKRFYQRLPNYYSYSENNRFPFMNYIRKPQFQAGWDWGPCIVNMGIYAPVKLIPIPKNGYDLVEISTEQLYEDNDEITLSVDVDVHNYHATDAPVQLKVKFDNEEKEVTIPKNEPGEHRYNVKFSTKGKEKWTVHEYGKPILYPLTATLCGQSITKKIGVRKLIVDCHDDEYGTTFQFLLNGKIVTALGADFIPTDSIPYRATRDRTYQLMKDMVESNMNIVRVWGGGYFDDQIVDICDELGILVWQDFMFGCAEYPNDDEYHQEIADEFHDNILRMKHHASIALWCGDNEDFLAMTWLPYTRDFQIYLRNEYKKFNTFCKELCQKYDPTKKWWPSSPCDGTGDYEGEWITEHKGDLHYWEVWHGGKPFEQFFLIKPRFCSEFGFQSFPSLPVAKTFLPPDQMSIYSQSFSNHQKNPAGNMIIKNMFNHYFLEPKNFVQQLYLSQVQQSVAIRQGCEYFRSIKPITRGIIYWQLNDCWPVSSWSSIEYDGRWKQLQYHAKRFFDPLLPTFFENKDYKAIIDGKLSHKDIHEGQKLKLIVVNDRMTTVNYKVDVFWRDFEGNVIQHWENISHASNPDTADTVWEIDPKLFNEKRNCGFFHCTLITESGEKRTNFYFPTVYKECSLQIAKISADVQKNSNGSTITLTTDKPAFFVHVEAEKIRKFSDSSVFLIPGEKVVITCPEQITKEELTIYQLAEVGK</sequence>
<dbReference type="InterPro" id="IPR017853">
    <property type="entry name" value="GH"/>
</dbReference>
<dbReference type="EC" id="3.2.1.25" evidence="3"/>
<evidence type="ECO:0000256" key="5">
    <source>
        <dbReference type="ARBA" id="ARBA00023180"/>
    </source>
</evidence>
<evidence type="ECO:0000256" key="2">
    <source>
        <dbReference type="ARBA" id="ARBA00004740"/>
    </source>
</evidence>
<proteinExistence type="predicted"/>
<dbReference type="PANTHER" id="PTHR43730">
    <property type="entry name" value="BETA-MANNOSIDASE"/>
    <property type="match status" value="1"/>
</dbReference>
<evidence type="ECO:0000259" key="9">
    <source>
        <dbReference type="Pfam" id="PF22666"/>
    </source>
</evidence>
<keyword evidence="6" id="KW-0326">Glycosidase</keyword>
<feature type="domain" description="Beta-mannosidase Ig-fold" evidence="7">
    <location>
        <begin position="754"/>
        <end position="822"/>
    </location>
</feature>
<dbReference type="SUPFAM" id="SSF49785">
    <property type="entry name" value="Galactose-binding domain-like"/>
    <property type="match status" value="1"/>
</dbReference>
<protein>
    <recommendedName>
        <fullName evidence="3">beta-mannosidase</fullName>
        <ecNumber evidence="3">3.2.1.25</ecNumber>
    </recommendedName>
</protein>
<dbReference type="Proteomes" id="UP001470230">
    <property type="component" value="Unassembled WGS sequence"/>
</dbReference>
<dbReference type="Pfam" id="PF17753">
    <property type="entry name" value="Ig_mannosidase"/>
    <property type="match status" value="1"/>
</dbReference>
<dbReference type="Gene3D" id="3.20.20.80">
    <property type="entry name" value="Glycosidases"/>
    <property type="match status" value="1"/>
</dbReference>
<keyword evidence="5" id="KW-0325">Glycoprotein</keyword>
<reference evidence="10 11" key="1">
    <citation type="submission" date="2024-04" db="EMBL/GenBank/DDBJ databases">
        <title>Tritrichomonas musculus Genome.</title>
        <authorList>
            <person name="Alves-Ferreira E."/>
            <person name="Grigg M."/>
            <person name="Lorenzi H."/>
            <person name="Galac M."/>
        </authorList>
    </citation>
    <scope>NUCLEOTIDE SEQUENCE [LARGE SCALE GENOMIC DNA]</scope>
    <source>
        <strain evidence="10 11">EAF2021</strain>
    </source>
</reference>
<dbReference type="Pfam" id="PF17786">
    <property type="entry name" value="Mannosidase_ig"/>
    <property type="match status" value="1"/>
</dbReference>
<dbReference type="InterPro" id="IPR013783">
    <property type="entry name" value="Ig-like_fold"/>
</dbReference>
<evidence type="ECO:0000256" key="3">
    <source>
        <dbReference type="ARBA" id="ARBA00012754"/>
    </source>
</evidence>
<dbReference type="Gene3D" id="2.60.120.260">
    <property type="entry name" value="Galactose-binding domain-like"/>
    <property type="match status" value="1"/>
</dbReference>
<evidence type="ECO:0000313" key="11">
    <source>
        <dbReference type="Proteomes" id="UP001470230"/>
    </source>
</evidence>
<accession>A0ABR2JTV5</accession>
<evidence type="ECO:0000256" key="6">
    <source>
        <dbReference type="ARBA" id="ARBA00023295"/>
    </source>
</evidence>
<evidence type="ECO:0000259" key="8">
    <source>
        <dbReference type="Pfam" id="PF17786"/>
    </source>
</evidence>
<dbReference type="PANTHER" id="PTHR43730:SF1">
    <property type="entry name" value="BETA-MANNOSIDASE"/>
    <property type="match status" value="1"/>
</dbReference>